<proteinExistence type="predicted"/>
<dbReference type="PRINTS" id="PR00081">
    <property type="entry name" value="GDHRDH"/>
</dbReference>
<dbReference type="InterPro" id="IPR036291">
    <property type="entry name" value="NAD(P)-bd_dom_sf"/>
</dbReference>
<evidence type="ECO:0000313" key="1">
    <source>
        <dbReference type="EMBL" id="GAA1528352.1"/>
    </source>
</evidence>
<dbReference type="InterPro" id="IPR052184">
    <property type="entry name" value="SDR_enzymes"/>
</dbReference>
<dbReference type="RefSeq" id="WP_344174954.1">
    <property type="nucleotide sequence ID" value="NZ_BAAANC010000002.1"/>
</dbReference>
<dbReference type="Proteomes" id="UP001500363">
    <property type="component" value="Unassembled WGS sequence"/>
</dbReference>
<dbReference type="PANTHER" id="PTHR45458">
    <property type="entry name" value="SHORT-CHAIN DEHYDROGENASE/REDUCTASE SDR"/>
    <property type="match status" value="1"/>
</dbReference>
<name>A0ABN2AXD8_9ACTN</name>
<protein>
    <submittedName>
        <fullName evidence="1">SDR family oxidoreductase</fullName>
    </submittedName>
</protein>
<dbReference type="PANTHER" id="PTHR45458:SF1">
    <property type="entry name" value="SHORT CHAIN DEHYDROGENASE"/>
    <property type="match status" value="1"/>
</dbReference>
<accession>A0ABN2AXD8</accession>
<dbReference type="EMBL" id="BAAANC010000002">
    <property type="protein sequence ID" value="GAA1528352.1"/>
    <property type="molecule type" value="Genomic_DNA"/>
</dbReference>
<sequence>MPRTALIVGASRTLGRALAAEYLRLGWTVIGTVRGDRRTELHDLAETADGRLVIETLDMTETEQLAALRDRLAGRTIDLLFVNAGITRGDLPIAEVPTEMFTEVLVTNALSPLRVIETLRPLVAPAGTIGVMSSRQGSLSLNTNGGQDAYRASKSALNQLMRCYAARYADDLHTLLLINPGWVKTELGGPGALLTIEDRIPGVAATINAQSGKPGLQFLDYQGEVVPW</sequence>
<comment type="caution">
    <text evidence="1">The sequence shown here is derived from an EMBL/GenBank/DDBJ whole genome shotgun (WGS) entry which is preliminary data.</text>
</comment>
<dbReference type="InterPro" id="IPR002347">
    <property type="entry name" value="SDR_fam"/>
</dbReference>
<dbReference type="Gene3D" id="3.40.50.720">
    <property type="entry name" value="NAD(P)-binding Rossmann-like Domain"/>
    <property type="match status" value="1"/>
</dbReference>
<keyword evidence="2" id="KW-1185">Reference proteome</keyword>
<dbReference type="Pfam" id="PF00106">
    <property type="entry name" value="adh_short"/>
    <property type="match status" value="1"/>
</dbReference>
<organism evidence="1 2">
    <name type="scientific">Kribbella lupini</name>
    <dbReference type="NCBI Taxonomy" id="291602"/>
    <lineage>
        <taxon>Bacteria</taxon>
        <taxon>Bacillati</taxon>
        <taxon>Actinomycetota</taxon>
        <taxon>Actinomycetes</taxon>
        <taxon>Propionibacteriales</taxon>
        <taxon>Kribbellaceae</taxon>
        <taxon>Kribbella</taxon>
    </lineage>
</organism>
<reference evidence="1 2" key="1">
    <citation type="journal article" date="2019" name="Int. J. Syst. Evol. Microbiol.">
        <title>The Global Catalogue of Microorganisms (GCM) 10K type strain sequencing project: providing services to taxonomists for standard genome sequencing and annotation.</title>
        <authorList>
            <consortium name="The Broad Institute Genomics Platform"/>
            <consortium name="The Broad Institute Genome Sequencing Center for Infectious Disease"/>
            <person name="Wu L."/>
            <person name="Ma J."/>
        </authorList>
    </citation>
    <scope>NUCLEOTIDE SEQUENCE [LARGE SCALE GENOMIC DNA]</scope>
    <source>
        <strain evidence="1 2">JCM 14303</strain>
    </source>
</reference>
<evidence type="ECO:0000313" key="2">
    <source>
        <dbReference type="Proteomes" id="UP001500363"/>
    </source>
</evidence>
<dbReference type="SUPFAM" id="SSF51735">
    <property type="entry name" value="NAD(P)-binding Rossmann-fold domains"/>
    <property type="match status" value="1"/>
</dbReference>
<gene>
    <name evidence="1" type="ORF">GCM10009741_32740</name>
</gene>